<feature type="compositionally biased region" description="Polar residues" evidence="2">
    <location>
        <begin position="45"/>
        <end position="65"/>
    </location>
</feature>
<evidence type="ECO:0000256" key="2">
    <source>
        <dbReference type="SAM" id="MobiDB-lite"/>
    </source>
</evidence>
<name>A0AAW0CWF2_9AGAR</name>
<protein>
    <recommendedName>
        <fullName evidence="5">Vacuolar protein sorting-associated protein 13 second N-terminal domain-containing protein</fullName>
    </recommendedName>
</protein>
<feature type="compositionally biased region" description="Basic residues" evidence="2">
    <location>
        <begin position="1"/>
        <end position="21"/>
    </location>
</feature>
<dbReference type="Proteomes" id="UP001362999">
    <property type="component" value="Unassembled WGS sequence"/>
</dbReference>
<evidence type="ECO:0008006" key="5">
    <source>
        <dbReference type="Google" id="ProtNLM"/>
    </source>
</evidence>
<dbReference type="PROSITE" id="PS00018">
    <property type="entry name" value="EF_HAND_1"/>
    <property type="match status" value="1"/>
</dbReference>
<feature type="compositionally biased region" description="Acidic residues" evidence="2">
    <location>
        <begin position="1138"/>
        <end position="1153"/>
    </location>
</feature>
<comment type="caution">
    <text evidence="3">The sequence shown here is derived from an EMBL/GenBank/DDBJ whole genome shotgun (WGS) entry which is preliminary data.</text>
</comment>
<dbReference type="SUPFAM" id="SSF57850">
    <property type="entry name" value="RING/U-box"/>
    <property type="match status" value="1"/>
</dbReference>
<accession>A0AAW0CWF2</accession>
<keyword evidence="4" id="KW-1185">Reference proteome</keyword>
<reference evidence="3 4" key="1">
    <citation type="journal article" date="2024" name="J Genomics">
        <title>Draft genome sequencing and assembly of Favolaschia claudopus CIRM-BRFM 2984 isolated from oak limbs.</title>
        <authorList>
            <person name="Navarro D."/>
            <person name="Drula E."/>
            <person name="Chaduli D."/>
            <person name="Cazenave R."/>
            <person name="Ahrendt S."/>
            <person name="Wang J."/>
            <person name="Lipzen A."/>
            <person name="Daum C."/>
            <person name="Barry K."/>
            <person name="Grigoriev I.V."/>
            <person name="Favel A."/>
            <person name="Rosso M.N."/>
            <person name="Martin F."/>
        </authorList>
    </citation>
    <scope>NUCLEOTIDE SEQUENCE [LARGE SCALE GENOMIC DNA]</scope>
    <source>
        <strain evidence="3 4">CIRM-BRFM 2984</strain>
    </source>
</reference>
<evidence type="ECO:0000256" key="1">
    <source>
        <dbReference type="SAM" id="Coils"/>
    </source>
</evidence>
<feature type="region of interest" description="Disordered" evidence="2">
    <location>
        <begin position="1122"/>
        <end position="1161"/>
    </location>
</feature>
<feature type="coiled-coil region" evidence="1">
    <location>
        <begin position="1267"/>
        <end position="1305"/>
    </location>
</feature>
<organism evidence="3 4">
    <name type="scientific">Favolaschia claudopus</name>
    <dbReference type="NCBI Taxonomy" id="2862362"/>
    <lineage>
        <taxon>Eukaryota</taxon>
        <taxon>Fungi</taxon>
        <taxon>Dikarya</taxon>
        <taxon>Basidiomycota</taxon>
        <taxon>Agaricomycotina</taxon>
        <taxon>Agaricomycetes</taxon>
        <taxon>Agaricomycetidae</taxon>
        <taxon>Agaricales</taxon>
        <taxon>Marasmiineae</taxon>
        <taxon>Mycenaceae</taxon>
        <taxon>Favolaschia</taxon>
    </lineage>
</organism>
<sequence>MPMPRLLKKLSLKSLRQRRHSTTSSNQSPSEETPPPLPSARSDKSSGYQTTKSLPNPTRSSSSANAPIDHSFPLPANGAVTNGTSYPVLPLPAVAISEPEDSPLKDLRDAWTSASTDPKVSKTDKVLLKLENGTKSVMARQEMGTSIVSGIKTGLEVVGGMEAIEKGLNTFMEGMPVLVKALDEVAKLHPYAVWALEQKRRDNDRKILALHMEMKDMMAVLIQLKHVKDAEEVAPDGTTIKGRMQEIVKNTAENIKVTCDTYSKKKLLVKVLKGPVWEGKLVAFAGTFTKRRGEFEFALSIHTAVGVDQANKAIKSVDQTTQEMNAKMDLMMKLFSQLVSPEQLEMTRMIKQRGGESVLDNDKALKELNEWENKTSASQGIATHGSKPAELDDLKDELRTDPDVAMEQNMVVFTRKLEVQTRQIIDEMSRLVERQGDRIISAVTAGPHDKIIDPDVHIVWKEMGWRGSVKARHFCMALRDHFQEEQHQGINGQAHANTVVEADMWALQYIDVVYLQAISEAFDDDASGFITVAEVNAFTTARPLDWSLPRWLAYWAIGHHKGMMMYATKIHQIMCKMFAIIPKILPTNTTAVNQYLSSIYEGVTTLALSVNAPGYLSDATLDKFKPYLESEEARLKGNLEAVKYDIDALDTLELVTGAGRIDRYALLVIYLLMQRHFEIFRICQTRTIHPDELCDAVDTIQYLFDAVSNRVTALQSLFKAQKLDLPQQFKAFAFGLFEYPNDLKLLWDPKRIQEAEVEEWIYDDTLEDQDIDASKILCYPVDAEPLDFDAYTIEPQSNGKSPERSSPLADILGLWHGHTYCPATNDYPESGMLSMDLKHSSTSNEGVLCFTATGRSDKNEFKITGEARVGATPDKEVAVTFTRTFGAHLDPQHFTGTWDASTQTLRGTVKNDDSRTQEEPTEGVSLFRRIKPEYLCFAPSPVALETNKPRALWEFAISAVLFDIRRKAWTWSYFKARRDNRKRFIQLYIRATKFGKPLSEEEEAELGYVTKTLTTSDSRFYHSLAEQRIQATTNHEGVNCDVCEGYIGGARISCLVCQMKDTFNTLDLCSAPECITERVVRDDMQRPHLPHHDLMKVRRVVHTRFFGKTYRDAKEALKHARTLFPSAQAGPSKTGVETDGDGSEGSSDTEDEEGHAAAVVQAKRASRLPQLAVSTSVPDYSRRMSVYTAGVPMTATSTAPTAFSGPVCSACKKRVSQPCWYCVQCAGSTFICWECDAKDDPDAVAFGKHDWHAHDLVRVQEFVEDQEFSVEEKLANLENRFEKHERKMEERLGRVEQLLEQLLSRMGS</sequence>
<evidence type="ECO:0000313" key="3">
    <source>
        <dbReference type="EMBL" id="KAK7042365.1"/>
    </source>
</evidence>
<feature type="region of interest" description="Disordered" evidence="2">
    <location>
        <begin position="1"/>
        <end position="70"/>
    </location>
</feature>
<proteinExistence type="predicted"/>
<evidence type="ECO:0000313" key="4">
    <source>
        <dbReference type="Proteomes" id="UP001362999"/>
    </source>
</evidence>
<dbReference type="InterPro" id="IPR018247">
    <property type="entry name" value="EF_Hand_1_Ca_BS"/>
</dbReference>
<dbReference type="EMBL" id="JAWWNJ010000013">
    <property type="protein sequence ID" value="KAK7042365.1"/>
    <property type="molecule type" value="Genomic_DNA"/>
</dbReference>
<keyword evidence="1" id="KW-0175">Coiled coil</keyword>
<gene>
    <name evidence="3" type="ORF">R3P38DRAFT_2890069</name>
</gene>